<organism evidence="11 12">
    <name type="scientific">Succinivibrio faecicola</name>
    <dbReference type="NCBI Taxonomy" id="2820300"/>
    <lineage>
        <taxon>Bacteria</taxon>
        <taxon>Pseudomonadati</taxon>
        <taxon>Pseudomonadota</taxon>
        <taxon>Gammaproteobacteria</taxon>
        <taxon>Aeromonadales</taxon>
        <taxon>Succinivibrionaceae</taxon>
        <taxon>Succinivibrio</taxon>
    </lineage>
</organism>
<keyword evidence="7 10" id="KW-0283">Flagellar rotation</keyword>
<keyword evidence="11" id="KW-0282">Flagellum</keyword>
<keyword evidence="12" id="KW-1185">Reference proteome</keyword>
<dbReference type="PANTHER" id="PTHR35091">
    <property type="entry name" value="FLAGELLAR PROTEIN FLIL"/>
    <property type="match status" value="1"/>
</dbReference>
<evidence type="ECO:0000256" key="1">
    <source>
        <dbReference type="ARBA" id="ARBA00002254"/>
    </source>
</evidence>
<feature type="transmembrane region" description="Helical" evidence="10">
    <location>
        <begin position="21"/>
        <end position="42"/>
    </location>
</feature>
<evidence type="ECO:0000256" key="3">
    <source>
        <dbReference type="ARBA" id="ARBA00008281"/>
    </source>
</evidence>
<evidence type="ECO:0000256" key="5">
    <source>
        <dbReference type="ARBA" id="ARBA00022500"/>
    </source>
</evidence>
<accession>A0ABS7DFL8</accession>
<evidence type="ECO:0000256" key="8">
    <source>
        <dbReference type="ARBA" id="ARBA00022989"/>
    </source>
</evidence>
<keyword evidence="8 10" id="KW-1133">Transmembrane helix</keyword>
<name>A0ABS7DFL8_9GAMM</name>
<keyword evidence="4" id="KW-1003">Cell membrane</keyword>
<comment type="subcellular location">
    <subcellularLocation>
        <location evidence="10">Cell inner membrane</location>
    </subcellularLocation>
    <subcellularLocation>
        <location evidence="2">Cell membrane</location>
        <topology evidence="2">Single-pass membrane protein</topology>
    </subcellularLocation>
</comment>
<protein>
    <recommendedName>
        <fullName evidence="10">Flagellar protein FliL</fullName>
    </recommendedName>
</protein>
<dbReference type="Pfam" id="PF03748">
    <property type="entry name" value="FliL"/>
    <property type="match status" value="1"/>
</dbReference>
<evidence type="ECO:0000256" key="9">
    <source>
        <dbReference type="ARBA" id="ARBA00023136"/>
    </source>
</evidence>
<comment type="caution">
    <text evidence="11">The sequence shown here is derived from an EMBL/GenBank/DDBJ whole genome shotgun (WGS) entry which is preliminary data.</text>
</comment>
<evidence type="ECO:0000256" key="2">
    <source>
        <dbReference type="ARBA" id="ARBA00004162"/>
    </source>
</evidence>
<sequence>MAANEKDDNLEEAKPSKKKKFLMLILLVLLLLGISAGGLFVYEKFFNDKNEGPTPEEIAAKKAKEELEQRLLQKEIYVPLGAPFTYTVKGERRTHNGQLELVLVVIGEENEALAKKHLVLLNSVVFDKLSAQTYESLLLPTGRNRLKRELLDAVRARMTEVAKAPVVEQILFTSFVLQ</sequence>
<evidence type="ECO:0000313" key="11">
    <source>
        <dbReference type="EMBL" id="MBW7569660.1"/>
    </source>
</evidence>
<evidence type="ECO:0000256" key="6">
    <source>
        <dbReference type="ARBA" id="ARBA00022692"/>
    </source>
</evidence>
<proteinExistence type="inferred from homology"/>
<reference evidence="11 12" key="1">
    <citation type="submission" date="2021-03" db="EMBL/GenBank/DDBJ databases">
        <title>Succinivibrio sp. nov. isolated from feces of cow.</title>
        <authorList>
            <person name="Choi J.-Y."/>
        </authorList>
    </citation>
    <scope>NUCLEOTIDE SEQUENCE [LARGE SCALE GENOMIC DNA]</scope>
    <source>
        <strain evidence="11 12">AGMB01872</strain>
    </source>
</reference>
<evidence type="ECO:0000313" key="12">
    <source>
        <dbReference type="Proteomes" id="UP000731465"/>
    </source>
</evidence>
<keyword evidence="9 10" id="KW-0472">Membrane</keyword>
<dbReference type="Proteomes" id="UP000731465">
    <property type="component" value="Unassembled WGS sequence"/>
</dbReference>
<keyword evidence="6 10" id="KW-0812">Transmembrane</keyword>
<dbReference type="InterPro" id="IPR005503">
    <property type="entry name" value="FliL"/>
</dbReference>
<gene>
    <name evidence="11" type="ORF">J5V48_02000</name>
</gene>
<keyword evidence="11" id="KW-0966">Cell projection</keyword>
<dbReference type="PANTHER" id="PTHR35091:SF2">
    <property type="entry name" value="FLAGELLAR PROTEIN FLIL"/>
    <property type="match status" value="1"/>
</dbReference>
<evidence type="ECO:0000256" key="4">
    <source>
        <dbReference type="ARBA" id="ARBA00022475"/>
    </source>
</evidence>
<dbReference type="EMBL" id="JAGFNY010000003">
    <property type="protein sequence ID" value="MBW7569660.1"/>
    <property type="molecule type" value="Genomic_DNA"/>
</dbReference>
<evidence type="ECO:0000256" key="10">
    <source>
        <dbReference type="RuleBase" id="RU364125"/>
    </source>
</evidence>
<keyword evidence="5 10" id="KW-0145">Chemotaxis</keyword>
<comment type="similarity">
    <text evidence="3 10">Belongs to the FliL family.</text>
</comment>
<comment type="function">
    <text evidence="1 10">Controls the rotational direction of flagella during chemotaxis.</text>
</comment>
<dbReference type="RefSeq" id="WP_219936502.1">
    <property type="nucleotide sequence ID" value="NZ_JAGFNY010000003.1"/>
</dbReference>
<keyword evidence="10" id="KW-0997">Cell inner membrane</keyword>
<keyword evidence="11" id="KW-0969">Cilium</keyword>
<evidence type="ECO:0000256" key="7">
    <source>
        <dbReference type="ARBA" id="ARBA00022779"/>
    </source>
</evidence>